<dbReference type="AlphaFoldDB" id="A0A5A7P4X5"/>
<organism evidence="1 2">
    <name type="scientific">Striga asiatica</name>
    <name type="common">Asiatic witchweed</name>
    <name type="synonym">Buchnera asiatica</name>
    <dbReference type="NCBI Taxonomy" id="4170"/>
    <lineage>
        <taxon>Eukaryota</taxon>
        <taxon>Viridiplantae</taxon>
        <taxon>Streptophyta</taxon>
        <taxon>Embryophyta</taxon>
        <taxon>Tracheophyta</taxon>
        <taxon>Spermatophyta</taxon>
        <taxon>Magnoliopsida</taxon>
        <taxon>eudicotyledons</taxon>
        <taxon>Gunneridae</taxon>
        <taxon>Pentapetalae</taxon>
        <taxon>asterids</taxon>
        <taxon>lamiids</taxon>
        <taxon>Lamiales</taxon>
        <taxon>Orobanchaceae</taxon>
        <taxon>Buchnereae</taxon>
        <taxon>Striga</taxon>
    </lineage>
</organism>
<keyword evidence="2" id="KW-1185">Reference proteome</keyword>
<evidence type="ECO:0000313" key="2">
    <source>
        <dbReference type="Proteomes" id="UP000325081"/>
    </source>
</evidence>
<comment type="caution">
    <text evidence="1">The sequence shown here is derived from an EMBL/GenBank/DDBJ whole genome shotgun (WGS) entry which is preliminary data.</text>
</comment>
<gene>
    <name evidence="1" type="ORF">STAS_03530</name>
</gene>
<accession>A0A5A7P4X5</accession>
<dbReference type="EMBL" id="BKCP01002224">
    <property type="protein sequence ID" value="GER27789.1"/>
    <property type="molecule type" value="Genomic_DNA"/>
</dbReference>
<name>A0A5A7P4X5_STRAF</name>
<sequence>MDYFKGGGGEGAEGLELGGGGRKMWGYFRRKAAGPRLRWRRWERRVGGGGKDEDLYRDDLEEVLVLVHQLLEGGVTGPEATYWADVVFVRRRAVAEGMIFFTIWTCI</sequence>
<dbReference type="Proteomes" id="UP000325081">
    <property type="component" value="Unassembled WGS sequence"/>
</dbReference>
<evidence type="ECO:0000313" key="1">
    <source>
        <dbReference type="EMBL" id="GER27789.1"/>
    </source>
</evidence>
<reference evidence="2" key="1">
    <citation type="journal article" date="2019" name="Curr. Biol.">
        <title>Genome Sequence of Striga asiatica Provides Insight into the Evolution of Plant Parasitism.</title>
        <authorList>
            <person name="Yoshida S."/>
            <person name="Kim S."/>
            <person name="Wafula E.K."/>
            <person name="Tanskanen J."/>
            <person name="Kim Y.M."/>
            <person name="Honaas L."/>
            <person name="Yang Z."/>
            <person name="Spallek T."/>
            <person name="Conn C.E."/>
            <person name="Ichihashi Y."/>
            <person name="Cheong K."/>
            <person name="Cui S."/>
            <person name="Der J.P."/>
            <person name="Gundlach H."/>
            <person name="Jiao Y."/>
            <person name="Hori C."/>
            <person name="Ishida J.K."/>
            <person name="Kasahara H."/>
            <person name="Kiba T."/>
            <person name="Kim M.S."/>
            <person name="Koo N."/>
            <person name="Laohavisit A."/>
            <person name="Lee Y.H."/>
            <person name="Lumba S."/>
            <person name="McCourt P."/>
            <person name="Mortimer J.C."/>
            <person name="Mutuku J.M."/>
            <person name="Nomura T."/>
            <person name="Sasaki-Sekimoto Y."/>
            <person name="Seto Y."/>
            <person name="Wang Y."/>
            <person name="Wakatake T."/>
            <person name="Sakakibara H."/>
            <person name="Demura T."/>
            <person name="Yamaguchi S."/>
            <person name="Yoneyama K."/>
            <person name="Manabe R.I."/>
            <person name="Nelson D.C."/>
            <person name="Schulman A.H."/>
            <person name="Timko M.P."/>
            <person name="dePamphilis C.W."/>
            <person name="Choi D."/>
            <person name="Shirasu K."/>
        </authorList>
    </citation>
    <scope>NUCLEOTIDE SEQUENCE [LARGE SCALE GENOMIC DNA]</scope>
    <source>
        <strain evidence="2">cv. UVA1</strain>
    </source>
</reference>
<protein>
    <submittedName>
        <fullName evidence="1">Mechanosensitive channel of smallconductance-like 10</fullName>
    </submittedName>
</protein>
<proteinExistence type="predicted"/>